<dbReference type="Proteomes" id="UP001596303">
    <property type="component" value="Unassembled WGS sequence"/>
</dbReference>
<evidence type="ECO:0000313" key="2">
    <source>
        <dbReference type="Proteomes" id="UP001596303"/>
    </source>
</evidence>
<dbReference type="RefSeq" id="WP_377380329.1">
    <property type="nucleotide sequence ID" value="NZ_JBHSSW010000028.1"/>
</dbReference>
<gene>
    <name evidence="1" type="ORF">ACFQDM_14780</name>
</gene>
<dbReference type="EMBL" id="JBHSSW010000028">
    <property type="protein sequence ID" value="MFC6199349.1"/>
    <property type="molecule type" value="Genomic_DNA"/>
</dbReference>
<accession>A0ABW1SCV4</accession>
<comment type="caution">
    <text evidence="1">The sequence shown here is derived from an EMBL/GenBank/DDBJ whole genome shotgun (WGS) entry which is preliminary data.</text>
</comment>
<protein>
    <submittedName>
        <fullName evidence="1">Uncharacterized protein</fullName>
    </submittedName>
</protein>
<reference evidence="2" key="1">
    <citation type="journal article" date="2019" name="Int. J. Syst. Evol. Microbiol.">
        <title>The Global Catalogue of Microorganisms (GCM) 10K type strain sequencing project: providing services to taxonomists for standard genome sequencing and annotation.</title>
        <authorList>
            <consortium name="The Broad Institute Genomics Platform"/>
            <consortium name="The Broad Institute Genome Sequencing Center for Infectious Disease"/>
            <person name="Wu L."/>
            <person name="Ma J."/>
        </authorList>
    </citation>
    <scope>NUCLEOTIDE SEQUENCE [LARGE SCALE GENOMIC DNA]</scope>
    <source>
        <strain evidence="2">CGMCC-1.15741</strain>
    </source>
</reference>
<name>A0ABW1SCV4_9PROT</name>
<keyword evidence="2" id="KW-1185">Reference proteome</keyword>
<organism evidence="1 2">
    <name type="scientific">Ponticaulis profundi</name>
    <dbReference type="NCBI Taxonomy" id="2665222"/>
    <lineage>
        <taxon>Bacteria</taxon>
        <taxon>Pseudomonadati</taxon>
        <taxon>Pseudomonadota</taxon>
        <taxon>Alphaproteobacteria</taxon>
        <taxon>Hyphomonadales</taxon>
        <taxon>Hyphomonadaceae</taxon>
        <taxon>Ponticaulis</taxon>
    </lineage>
</organism>
<proteinExistence type="predicted"/>
<sequence length="108" mass="12128">MSRRLKLASDYGCSPVWEVTGGAYENIDPSDLPISERLADALTLWAADFDETLNTADPLKSGFATDLAARRFEAEGRRLWKSLCVEMPEAEIEYAPEEDSSDQKRLTR</sequence>
<evidence type="ECO:0000313" key="1">
    <source>
        <dbReference type="EMBL" id="MFC6199349.1"/>
    </source>
</evidence>